<dbReference type="Proteomes" id="UP001385951">
    <property type="component" value="Unassembled WGS sequence"/>
</dbReference>
<evidence type="ECO:0008006" key="13">
    <source>
        <dbReference type="Google" id="ProtNLM"/>
    </source>
</evidence>
<dbReference type="InterPro" id="IPR023395">
    <property type="entry name" value="MCP_dom_sf"/>
</dbReference>
<feature type="repeat" description="Solcar" evidence="9">
    <location>
        <begin position="108"/>
        <end position="196"/>
    </location>
</feature>
<comment type="similarity">
    <text evidence="2 10">Belongs to the mitochondrial carrier (TC 2.A.29) family.</text>
</comment>
<evidence type="ECO:0000256" key="7">
    <source>
        <dbReference type="ARBA" id="ARBA00023128"/>
    </source>
</evidence>
<dbReference type="InterPro" id="IPR050567">
    <property type="entry name" value="Mitochondrial_Carrier"/>
</dbReference>
<evidence type="ECO:0000313" key="12">
    <source>
        <dbReference type="Proteomes" id="UP001385951"/>
    </source>
</evidence>
<evidence type="ECO:0000256" key="1">
    <source>
        <dbReference type="ARBA" id="ARBA00004225"/>
    </source>
</evidence>
<evidence type="ECO:0000256" key="3">
    <source>
        <dbReference type="ARBA" id="ARBA00022448"/>
    </source>
</evidence>
<reference evidence="11 12" key="1">
    <citation type="submission" date="2022-09" db="EMBL/GenBank/DDBJ databases">
        <authorList>
            <person name="Palmer J.M."/>
        </authorList>
    </citation>
    <scope>NUCLEOTIDE SEQUENCE [LARGE SCALE GENOMIC DNA]</scope>
    <source>
        <strain evidence="11 12">DSM 7382</strain>
    </source>
</reference>
<dbReference type="SUPFAM" id="SSF103506">
    <property type="entry name" value="Mitochondrial carrier"/>
    <property type="match status" value="1"/>
</dbReference>
<dbReference type="GO" id="GO:0022857">
    <property type="term" value="F:transmembrane transporter activity"/>
    <property type="evidence" value="ECO:0007669"/>
    <property type="project" value="TreeGrafter"/>
</dbReference>
<dbReference type="InterPro" id="IPR018108">
    <property type="entry name" value="MCP_transmembrane"/>
</dbReference>
<keyword evidence="7" id="KW-0496">Mitochondrion</keyword>
<dbReference type="PANTHER" id="PTHR45624:SF10">
    <property type="entry name" value="SLC (SOLUTE CARRIER) HOMOLOG"/>
    <property type="match status" value="1"/>
</dbReference>
<name>A0AAW0G2R9_9APHY</name>
<dbReference type="PROSITE" id="PS50920">
    <property type="entry name" value="SOLCAR"/>
    <property type="match status" value="3"/>
</dbReference>
<evidence type="ECO:0000256" key="8">
    <source>
        <dbReference type="ARBA" id="ARBA00023136"/>
    </source>
</evidence>
<evidence type="ECO:0000256" key="5">
    <source>
        <dbReference type="ARBA" id="ARBA00022737"/>
    </source>
</evidence>
<dbReference type="EMBL" id="JASBNA010000019">
    <property type="protein sequence ID" value="KAK7685802.1"/>
    <property type="molecule type" value="Genomic_DNA"/>
</dbReference>
<dbReference type="AlphaFoldDB" id="A0AAW0G2R9"/>
<dbReference type="InterPro" id="IPR002067">
    <property type="entry name" value="MCP"/>
</dbReference>
<evidence type="ECO:0000256" key="9">
    <source>
        <dbReference type="PROSITE-ProRule" id="PRU00282"/>
    </source>
</evidence>
<keyword evidence="12" id="KW-1185">Reference proteome</keyword>
<feature type="repeat" description="Solcar" evidence="9">
    <location>
        <begin position="221"/>
        <end position="310"/>
    </location>
</feature>
<keyword evidence="4 9" id="KW-0812">Transmembrane</keyword>
<keyword evidence="5" id="KW-0677">Repeat</keyword>
<proteinExistence type="inferred from homology"/>
<dbReference type="PANTHER" id="PTHR45624">
    <property type="entry name" value="MITOCHONDRIAL BASIC AMINO ACIDS TRANSPORTER-RELATED"/>
    <property type="match status" value="1"/>
</dbReference>
<keyword evidence="6" id="KW-1133">Transmembrane helix</keyword>
<dbReference type="GO" id="GO:0031966">
    <property type="term" value="C:mitochondrial membrane"/>
    <property type="evidence" value="ECO:0007669"/>
    <property type="project" value="UniProtKB-SubCell"/>
</dbReference>
<comment type="subcellular location">
    <subcellularLocation>
        <location evidence="1">Mitochondrion membrane</location>
        <topology evidence="1">Multi-pass membrane protein</topology>
    </subcellularLocation>
</comment>
<organism evidence="11 12">
    <name type="scientific">Cerrena zonata</name>
    <dbReference type="NCBI Taxonomy" id="2478898"/>
    <lineage>
        <taxon>Eukaryota</taxon>
        <taxon>Fungi</taxon>
        <taxon>Dikarya</taxon>
        <taxon>Basidiomycota</taxon>
        <taxon>Agaricomycotina</taxon>
        <taxon>Agaricomycetes</taxon>
        <taxon>Polyporales</taxon>
        <taxon>Cerrenaceae</taxon>
        <taxon>Cerrena</taxon>
    </lineage>
</organism>
<dbReference type="PRINTS" id="PR00926">
    <property type="entry name" value="MITOCARRIER"/>
</dbReference>
<evidence type="ECO:0000256" key="10">
    <source>
        <dbReference type="RuleBase" id="RU000488"/>
    </source>
</evidence>
<evidence type="ECO:0000256" key="2">
    <source>
        <dbReference type="ARBA" id="ARBA00006375"/>
    </source>
</evidence>
<evidence type="ECO:0000313" key="11">
    <source>
        <dbReference type="EMBL" id="KAK7685802.1"/>
    </source>
</evidence>
<keyword evidence="8 9" id="KW-0472">Membrane</keyword>
<dbReference type="Gene3D" id="1.50.40.10">
    <property type="entry name" value="Mitochondrial carrier domain"/>
    <property type="match status" value="1"/>
</dbReference>
<gene>
    <name evidence="11" type="ORF">QCA50_011148</name>
</gene>
<evidence type="ECO:0000256" key="6">
    <source>
        <dbReference type="ARBA" id="ARBA00022989"/>
    </source>
</evidence>
<keyword evidence="3 10" id="KW-0813">Transport</keyword>
<protein>
    <recommendedName>
        <fullName evidence="13">Mitochondrial carrier</fullName>
    </recommendedName>
</protein>
<feature type="repeat" description="Solcar" evidence="9">
    <location>
        <begin position="13"/>
        <end position="99"/>
    </location>
</feature>
<evidence type="ECO:0000256" key="4">
    <source>
        <dbReference type="ARBA" id="ARBA00022692"/>
    </source>
</evidence>
<accession>A0AAW0G2R9</accession>
<sequence length="312" mass="33532">MSSPETENVPPTISPLLDFFAGTVAGSVALAVGFPFDTVKVRFQNPSVAHKYRSTVHALTTIAREEGPRALFRGIASPLATAAPLNGLVFSSYRLFMHSQLDSDETDPSLRQVALAGAGSGIVASLITTPVELIKIHQQSQQSPVHGQKPLSAAQVALSIVRKHGVRGLYRGITATALRDVGYGAYFAAYEATLMYFPSRKPSPHDHSSLMSEADSTIASHSWPALLTAGGLAGIAGWLGTFPFDVIKTRIQSTLGSGSENPYRNTWSTVVHSYRQEGFGVFFRGLAPTLVRAIPVNMVTFATFEMVIHIFS</sequence>
<comment type="caution">
    <text evidence="11">The sequence shown here is derived from an EMBL/GenBank/DDBJ whole genome shotgun (WGS) entry which is preliminary data.</text>
</comment>
<dbReference type="Pfam" id="PF00153">
    <property type="entry name" value="Mito_carr"/>
    <property type="match status" value="3"/>
</dbReference>